<gene>
    <name evidence="1" type="ORF">KSX_62690</name>
</gene>
<dbReference type="Proteomes" id="UP000612362">
    <property type="component" value="Unassembled WGS sequence"/>
</dbReference>
<sequence length="55" mass="6157">MLAKRGKRLLLADNGSEIGHKCAPYVTLYARIPKGRANSQYNNVEELGKARRTRA</sequence>
<organism evidence="1 2">
    <name type="scientific">Ktedonospora formicarum</name>
    <dbReference type="NCBI Taxonomy" id="2778364"/>
    <lineage>
        <taxon>Bacteria</taxon>
        <taxon>Bacillati</taxon>
        <taxon>Chloroflexota</taxon>
        <taxon>Ktedonobacteria</taxon>
        <taxon>Ktedonobacterales</taxon>
        <taxon>Ktedonobacteraceae</taxon>
        <taxon>Ktedonospora</taxon>
    </lineage>
</organism>
<proteinExistence type="predicted"/>
<evidence type="ECO:0000313" key="1">
    <source>
        <dbReference type="EMBL" id="GHO48106.1"/>
    </source>
</evidence>
<dbReference type="AlphaFoldDB" id="A0A8J3I650"/>
<reference evidence="1" key="1">
    <citation type="submission" date="2020-10" db="EMBL/GenBank/DDBJ databases">
        <title>Taxonomic study of unclassified bacteria belonging to the class Ktedonobacteria.</title>
        <authorList>
            <person name="Yabe S."/>
            <person name="Wang C.M."/>
            <person name="Zheng Y."/>
            <person name="Sakai Y."/>
            <person name="Cavaletti L."/>
            <person name="Monciardini P."/>
            <person name="Donadio S."/>
        </authorList>
    </citation>
    <scope>NUCLEOTIDE SEQUENCE</scope>
    <source>
        <strain evidence="1">SOSP1-1</strain>
    </source>
</reference>
<protein>
    <submittedName>
        <fullName evidence="1">Uncharacterized protein</fullName>
    </submittedName>
</protein>
<accession>A0A8J3I650</accession>
<dbReference type="EMBL" id="BNJF01000003">
    <property type="protein sequence ID" value="GHO48106.1"/>
    <property type="molecule type" value="Genomic_DNA"/>
</dbReference>
<keyword evidence="2" id="KW-1185">Reference proteome</keyword>
<name>A0A8J3I650_9CHLR</name>
<comment type="caution">
    <text evidence="1">The sequence shown here is derived from an EMBL/GenBank/DDBJ whole genome shotgun (WGS) entry which is preliminary data.</text>
</comment>
<evidence type="ECO:0000313" key="2">
    <source>
        <dbReference type="Proteomes" id="UP000612362"/>
    </source>
</evidence>